<organism evidence="2 3">
    <name type="scientific">Trifolium pratense</name>
    <name type="common">Red clover</name>
    <dbReference type="NCBI Taxonomy" id="57577"/>
    <lineage>
        <taxon>Eukaryota</taxon>
        <taxon>Viridiplantae</taxon>
        <taxon>Streptophyta</taxon>
        <taxon>Embryophyta</taxon>
        <taxon>Tracheophyta</taxon>
        <taxon>Spermatophyta</taxon>
        <taxon>Magnoliopsida</taxon>
        <taxon>eudicotyledons</taxon>
        <taxon>Gunneridae</taxon>
        <taxon>Pentapetalae</taxon>
        <taxon>rosids</taxon>
        <taxon>fabids</taxon>
        <taxon>Fabales</taxon>
        <taxon>Fabaceae</taxon>
        <taxon>Papilionoideae</taxon>
        <taxon>50 kb inversion clade</taxon>
        <taxon>NPAAA clade</taxon>
        <taxon>Hologalegina</taxon>
        <taxon>IRL clade</taxon>
        <taxon>Trifolieae</taxon>
        <taxon>Trifolium</taxon>
    </lineage>
</organism>
<dbReference type="Pfam" id="PF00646">
    <property type="entry name" value="F-box"/>
    <property type="match status" value="1"/>
</dbReference>
<reference evidence="2 3" key="1">
    <citation type="journal article" date="2014" name="Am. J. Bot.">
        <title>Genome assembly and annotation for red clover (Trifolium pratense; Fabaceae).</title>
        <authorList>
            <person name="Istvanek J."/>
            <person name="Jaros M."/>
            <person name="Krenek A."/>
            <person name="Repkova J."/>
        </authorList>
    </citation>
    <scope>NUCLEOTIDE SEQUENCE [LARGE SCALE GENOMIC DNA]</scope>
    <source>
        <strain evidence="3">cv. Tatra</strain>
        <tissue evidence="2">Young leaves</tissue>
    </source>
</reference>
<dbReference type="CDD" id="cd22157">
    <property type="entry name" value="F-box_AtFBW1-like"/>
    <property type="match status" value="1"/>
</dbReference>
<gene>
    <name evidence="2" type="ORF">L195_g027554</name>
</gene>
<evidence type="ECO:0000313" key="3">
    <source>
        <dbReference type="Proteomes" id="UP000236291"/>
    </source>
</evidence>
<reference evidence="2 3" key="2">
    <citation type="journal article" date="2017" name="Front. Plant Sci.">
        <title>Gene Classification and Mining of Molecular Markers Useful in Red Clover (Trifolium pratense) Breeding.</title>
        <authorList>
            <person name="Istvanek J."/>
            <person name="Dluhosova J."/>
            <person name="Dluhos P."/>
            <person name="Patkova L."/>
            <person name="Nedelnik J."/>
            <person name="Repkova J."/>
        </authorList>
    </citation>
    <scope>NUCLEOTIDE SEQUENCE [LARGE SCALE GENOMIC DNA]</scope>
    <source>
        <strain evidence="3">cv. Tatra</strain>
        <tissue evidence="2">Young leaves</tissue>
    </source>
</reference>
<dbReference type="InterPro" id="IPR036047">
    <property type="entry name" value="F-box-like_dom_sf"/>
</dbReference>
<comment type="caution">
    <text evidence="2">The sequence shown here is derived from an EMBL/GenBank/DDBJ whole genome shotgun (WGS) entry which is preliminary data.</text>
</comment>
<dbReference type="AlphaFoldDB" id="A0A2K3KZG6"/>
<name>A0A2K3KZG6_TRIPR</name>
<dbReference type="Gene3D" id="1.20.1280.50">
    <property type="match status" value="1"/>
</dbReference>
<dbReference type="PANTHER" id="PTHR31672">
    <property type="entry name" value="BNACNNG10540D PROTEIN"/>
    <property type="match status" value="1"/>
</dbReference>
<proteinExistence type="predicted"/>
<dbReference type="EMBL" id="ASHM01023628">
    <property type="protein sequence ID" value="PNX71673.1"/>
    <property type="molecule type" value="Genomic_DNA"/>
</dbReference>
<dbReference type="SMART" id="SM00256">
    <property type="entry name" value="FBOX"/>
    <property type="match status" value="1"/>
</dbReference>
<dbReference type="Proteomes" id="UP000236291">
    <property type="component" value="Unassembled WGS sequence"/>
</dbReference>
<feature type="domain" description="F-box" evidence="1">
    <location>
        <begin position="39"/>
        <end position="83"/>
    </location>
</feature>
<evidence type="ECO:0000259" key="1">
    <source>
        <dbReference type="PROSITE" id="PS50181"/>
    </source>
</evidence>
<dbReference type="InterPro" id="IPR001810">
    <property type="entry name" value="F-box_dom"/>
</dbReference>
<dbReference type="InterPro" id="IPR050796">
    <property type="entry name" value="SCF_F-box_component"/>
</dbReference>
<dbReference type="SUPFAM" id="SSF81383">
    <property type="entry name" value="F-box domain"/>
    <property type="match status" value="1"/>
</dbReference>
<protein>
    <submittedName>
        <fullName evidence="2">F-box/kelch-repeat protein</fullName>
    </submittedName>
</protein>
<sequence>MNTKMSDNVKKIVEQNNTAKRPHRHLSPTTDGLLHPPFLPDELIFQILLCLPVKFLVQLKCVSKSWKTLISDPKFAKTHLRSITSITHQRLFSSRLTGKLGKIISFAVKPMFENPSKPTDPVEFSMEHRFRILGSCNGLLCLFDTEGGYVKLWNPSIRYESKNSPTLRFFDLVSWIWL</sequence>
<evidence type="ECO:0000313" key="2">
    <source>
        <dbReference type="EMBL" id="PNX71673.1"/>
    </source>
</evidence>
<accession>A0A2K3KZG6</accession>
<dbReference type="PANTHER" id="PTHR31672:SF13">
    <property type="entry name" value="F-BOX PROTEIN CPR30-LIKE"/>
    <property type="match status" value="1"/>
</dbReference>
<dbReference type="PROSITE" id="PS50181">
    <property type="entry name" value="FBOX"/>
    <property type="match status" value="1"/>
</dbReference>